<dbReference type="InterPro" id="IPR036291">
    <property type="entry name" value="NAD(P)-bd_dom_sf"/>
</dbReference>
<dbReference type="NCBIfam" id="NF000939">
    <property type="entry name" value="PRK00094.1-1"/>
    <property type="match status" value="1"/>
</dbReference>
<dbReference type="GO" id="GO:0051287">
    <property type="term" value="F:NAD binding"/>
    <property type="evidence" value="ECO:0007669"/>
    <property type="project" value="InterPro"/>
</dbReference>
<comment type="function">
    <text evidence="13">Catalyzes the reduction of the glycolytic intermediate dihydroxyacetone phosphate (DHAP) to sn-glycerol 3-phosphate (G3P), the key precursor for phospholipid synthesis.</text>
</comment>
<evidence type="ECO:0000256" key="2">
    <source>
        <dbReference type="ARBA" id="ARBA00022516"/>
    </source>
</evidence>
<feature type="binding site" evidence="13">
    <location>
        <position position="144"/>
    </location>
    <ligand>
        <name>sn-glycerol 3-phosphate</name>
        <dbReference type="ChEBI" id="CHEBI:57597"/>
    </ligand>
</feature>
<evidence type="ECO:0000256" key="10">
    <source>
        <dbReference type="ARBA" id="ARBA00066687"/>
    </source>
</evidence>
<dbReference type="NCBIfam" id="NF000942">
    <property type="entry name" value="PRK00094.1-4"/>
    <property type="match status" value="1"/>
</dbReference>
<name>B7VHM5_VIBA3</name>
<dbReference type="KEGG" id="vsp:VS_0205"/>
<feature type="binding site" evidence="15">
    <location>
        <position position="144"/>
    </location>
    <ligand>
        <name>substrate</name>
    </ligand>
</feature>
<keyword evidence="8 13" id="KW-1208">Phospholipid metabolism</keyword>
<dbReference type="HAMAP" id="MF_00394">
    <property type="entry name" value="NAD_Glyc3P_dehydrog"/>
    <property type="match status" value="1"/>
</dbReference>
<comment type="pathway">
    <text evidence="13">Membrane lipid metabolism; glycerophospholipid metabolism.</text>
</comment>
<keyword evidence="2 13" id="KW-0444">Lipid biosynthesis</keyword>
<organism evidence="20 21">
    <name type="scientific">Vibrio atlanticus (strain LGP32)</name>
    <name type="common">Vibrio splendidus (strain Mel32)</name>
    <dbReference type="NCBI Taxonomy" id="575788"/>
    <lineage>
        <taxon>Bacteria</taxon>
        <taxon>Pseudomonadati</taxon>
        <taxon>Pseudomonadota</taxon>
        <taxon>Gammaproteobacteria</taxon>
        <taxon>Vibrionales</taxon>
        <taxon>Vibrionaceae</taxon>
        <taxon>Vibrio</taxon>
    </lineage>
</organism>
<reference evidence="20 21" key="1">
    <citation type="submission" date="2009-02" db="EMBL/GenBank/DDBJ databases">
        <title>Vibrio splendidus str. LGP32 complete genome.</title>
        <authorList>
            <person name="Mazel D."/>
            <person name="Le Roux F."/>
        </authorList>
    </citation>
    <scope>NUCLEOTIDE SEQUENCE [LARGE SCALE GENOMIC DNA]</scope>
    <source>
        <strain evidence="20 21">LGP32</strain>
    </source>
</reference>
<keyword evidence="3 13" id="KW-0521">NADP</keyword>
<dbReference type="InterPro" id="IPR011128">
    <property type="entry name" value="G3P_DH_NAD-dep_N"/>
</dbReference>
<comment type="subcellular location">
    <subcellularLocation>
        <location evidence="13">Cytoplasm</location>
    </subcellularLocation>
</comment>
<dbReference type="GO" id="GO:0046168">
    <property type="term" value="P:glycerol-3-phosphate catabolic process"/>
    <property type="evidence" value="ECO:0007669"/>
    <property type="project" value="InterPro"/>
</dbReference>
<comment type="similarity">
    <text evidence="1 13 17">Belongs to the NAD-dependent glycerol-3-phosphate dehydrogenase family.</text>
</comment>
<dbReference type="PIRSF" id="PIRSF000114">
    <property type="entry name" value="Glycerol-3-P_dh"/>
    <property type="match status" value="1"/>
</dbReference>
<evidence type="ECO:0000256" key="14">
    <source>
        <dbReference type="PIRSR" id="PIRSR000114-1"/>
    </source>
</evidence>
<dbReference type="InterPro" id="IPR006168">
    <property type="entry name" value="G3P_DH_NAD-dep"/>
</dbReference>
<feature type="binding site" evidence="13">
    <location>
        <position position="293"/>
    </location>
    <ligand>
        <name>sn-glycerol 3-phosphate</name>
        <dbReference type="ChEBI" id="CHEBI:57597"/>
    </ligand>
</feature>
<dbReference type="HOGENOM" id="CLU_033449_0_2_6"/>
<evidence type="ECO:0000256" key="13">
    <source>
        <dbReference type="HAMAP-Rule" id="MF_00394"/>
    </source>
</evidence>
<evidence type="ECO:0000256" key="4">
    <source>
        <dbReference type="ARBA" id="ARBA00023002"/>
    </source>
</evidence>
<evidence type="ECO:0000313" key="21">
    <source>
        <dbReference type="Proteomes" id="UP000009100"/>
    </source>
</evidence>
<feature type="domain" description="Glycerol-3-phosphate dehydrogenase NAD-dependent N-terminal" evidence="18">
    <location>
        <begin position="42"/>
        <end position="196"/>
    </location>
</feature>
<dbReference type="FunFam" id="3.40.50.720:FF:000019">
    <property type="entry name" value="Glycerol-3-phosphate dehydrogenase [NAD(P)+]"/>
    <property type="match status" value="1"/>
</dbReference>
<dbReference type="GO" id="GO:0005829">
    <property type="term" value="C:cytosol"/>
    <property type="evidence" value="ECO:0007669"/>
    <property type="project" value="TreeGrafter"/>
</dbReference>
<dbReference type="InterPro" id="IPR006109">
    <property type="entry name" value="G3P_DH_NAD-dep_C"/>
</dbReference>
<dbReference type="Gene3D" id="1.10.1040.10">
    <property type="entry name" value="N-(1-d-carboxylethyl)-l-norvaline Dehydrogenase, domain 2"/>
    <property type="match status" value="1"/>
</dbReference>
<dbReference type="eggNOG" id="COG0240">
    <property type="taxonomic scope" value="Bacteria"/>
</dbReference>
<protein>
    <recommendedName>
        <fullName evidence="11 13">Glycerol-3-phosphate dehydrogenase [NAD(P)+]</fullName>
        <ecNumber evidence="10 13">1.1.1.94</ecNumber>
    </recommendedName>
    <alternativeName>
        <fullName evidence="13">NAD(P)(+)-dependent glycerol-3-phosphate dehydrogenase</fullName>
    </alternativeName>
    <alternativeName>
        <fullName evidence="12 13">NAD(P)H-dependent dihydroxyacetone-phosphate reductase</fullName>
    </alternativeName>
</protein>
<feature type="binding site" evidence="13">
    <location>
        <position position="175"/>
    </location>
    <ligand>
        <name>sn-glycerol 3-phosphate</name>
        <dbReference type="ChEBI" id="CHEBI:57597"/>
    </ligand>
</feature>
<dbReference type="Gene3D" id="3.40.50.720">
    <property type="entry name" value="NAD(P)-binding Rossmann-like Domain"/>
    <property type="match status" value="1"/>
</dbReference>
<dbReference type="SUPFAM" id="SSF51735">
    <property type="entry name" value="NAD(P)-binding Rossmann-fold domains"/>
    <property type="match status" value="1"/>
</dbReference>
<evidence type="ECO:0000256" key="3">
    <source>
        <dbReference type="ARBA" id="ARBA00022857"/>
    </source>
</evidence>
<evidence type="ECO:0000256" key="16">
    <source>
        <dbReference type="PIRSR" id="PIRSR000114-3"/>
    </source>
</evidence>
<feature type="binding site" evidence="16">
    <location>
        <position position="177"/>
    </location>
    <ligand>
        <name>NAD(+)</name>
        <dbReference type="ChEBI" id="CHEBI:57540"/>
    </ligand>
</feature>
<dbReference type="Pfam" id="PF01210">
    <property type="entry name" value="NAD_Gly3P_dh_N"/>
    <property type="match status" value="1"/>
</dbReference>
<dbReference type="InterPro" id="IPR008927">
    <property type="entry name" value="6-PGluconate_DH-like_C_sf"/>
</dbReference>
<comment type="catalytic activity">
    <reaction evidence="13">
        <text>sn-glycerol 3-phosphate + NAD(+) = dihydroxyacetone phosphate + NADH + H(+)</text>
        <dbReference type="Rhea" id="RHEA:11092"/>
        <dbReference type="ChEBI" id="CHEBI:15378"/>
        <dbReference type="ChEBI" id="CHEBI:57540"/>
        <dbReference type="ChEBI" id="CHEBI:57597"/>
        <dbReference type="ChEBI" id="CHEBI:57642"/>
        <dbReference type="ChEBI" id="CHEBI:57945"/>
        <dbReference type="EC" id="1.1.1.94"/>
    </reaction>
</comment>
<evidence type="ECO:0000256" key="1">
    <source>
        <dbReference type="ARBA" id="ARBA00011009"/>
    </source>
</evidence>
<evidence type="ECO:0000256" key="11">
    <source>
        <dbReference type="ARBA" id="ARBA00069372"/>
    </source>
</evidence>
<feature type="binding site" evidence="13">
    <location>
        <position position="144"/>
    </location>
    <ligand>
        <name>NADPH</name>
        <dbReference type="ChEBI" id="CHEBI:57783"/>
    </ligand>
</feature>
<evidence type="ECO:0000259" key="19">
    <source>
        <dbReference type="Pfam" id="PF07479"/>
    </source>
</evidence>
<dbReference type="AlphaFoldDB" id="B7VHM5"/>
<dbReference type="GO" id="GO:0141152">
    <property type="term" value="F:glycerol-3-phosphate dehydrogenase (NAD+) activity"/>
    <property type="evidence" value="ECO:0007669"/>
    <property type="project" value="RHEA"/>
</dbReference>
<feature type="binding site" evidence="13">
    <location>
        <position position="317"/>
    </location>
    <ligand>
        <name>NADPH</name>
        <dbReference type="ChEBI" id="CHEBI:57783"/>
    </ligand>
</feature>
<evidence type="ECO:0000256" key="15">
    <source>
        <dbReference type="PIRSR" id="PIRSR000114-2"/>
    </source>
</evidence>
<feature type="binding site" evidence="13">
    <location>
        <position position="49"/>
    </location>
    <ligand>
        <name>NADPH</name>
        <dbReference type="ChEBI" id="CHEBI:57783"/>
    </ligand>
</feature>
<feature type="domain" description="Glycerol-3-phosphate dehydrogenase NAD-dependent C-terminal" evidence="19">
    <location>
        <begin position="218"/>
        <end position="355"/>
    </location>
</feature>
<dbReference type="PANTHER" id="PTHR11728">
    <property type="entry name" value="GLYCEROL-3-PHOSPHATE DEHYDROGENASE"/>
    <property type="match status" value="1"/>
</dbReference>
<keyword evidence="13" id="KW-0547">Nucleotide-binding</keyword>
<feature type="binding site" evidence="13">
    <location>
        <position position="292"/>
    </location>
    <ligand>
        <name>sn-glycerol 3-phosphate</name>
        <dbReference type="ChEBI" id="CHEBI:57597"/>
    </ligand>
</feature>
<evidence type="ECO:0000256" key="8">
    <source>
        <dbReference type="ARBA" id="ARBA00023264"/>
    </source>
</evidence>
<feature type="binding site" evidence="13">
    <location>
        <position position="229"/>
    </location>
    <ligand>
        <name>sn-glycerol 3-phosphate</name>
        <dbReference type="ChEBI" id="CHEBI:57597"/>
    </ligand>
</feature>
<feature type="binding site" evidence="13">
    <location>
        <position position="282"/>
    </location>
    <ligand>
        <name>sn-glycerol 3-phosphate</name>
        <dbReference type="ChEBI" id="CHEBI:57597"/>
    </ligand>
</feature>
<accession>B7VHM5</accession>
<evidence type="ECO:0000256" key="6">
    <source>
        <dbReference type="ARBA" id="ARBA00023098"/>
    </source>
</evidence>
<feature type="binding site" evidence="13">
    <location>
        <position position="50"/>
    </location>
    <ligand>
        <name>NADPH</name>
        <dbReference type="ChEBI" id="CHEBI:57783"/>
    </ligand>
</feature>
<evidence type="ECO:0000256" key="7">
    <source>
        <dbReference type="ARBA" id="ARBA00023209"/>
    </source>
</evidence>
<evidence type="ECO:0000313" key="20">
    <source>
        <dbReference type="EMBL" id="CAV17237.1"/>
    </source>
</evidence>
<feature type="binding site" evidence="15">
    <location>
        <begin position="293"/>
        <end position="294"/>
    </location>
    <ligand>
        <name>substrate</name>
    </ligand>
</feature>
<dbReference type="GO" id="GO:0141153">
    <property type="term" value="F:glycerol-3-phosphate dehydrogenase (NADP+) activity"/>
    <property type="evidence" value="ECO:0007669"/>
    <property type="project" value="RHEA"/>
</dbReference>
<keyword evidence="5 13" id="KW-0520">NAD</keyword>
<dbReference type="EC" id="1.1.1.94" evidence="10 13"/>
<gene>
    <name evidence="13 20" type="primary">gpsA</name>
    <name evidence="20" type="ordered locus">VS_0205</name>
</gene>
<dbReference type="Pfam" id="PF07479">
    <property type="entry name" value="NAD_Gly3P_dh_C"/>
    <property type="match status" value="1"/>
</dbReference>
<dbReference type="EMBL" id="FM954972">
    <property type="protein sequence ID" value="CAV17237.1"/>
    <property type="molecule type" value="Genomic_DNA"/>
</dbReference>
<evidence type="ECO:0000256" key="17">
    <source>
        <dbReference type="RuleBase" id="RU000437"/>
    </source>
</evidence>
<evidence type="ECO:0000256" key="5">
    <source>
        <dbReference type="ARBA" id="ARBA00023027"/>
    </source>
</evidence>
<feature type="binding site" evidence="13">
    <location>
        <position position="173"/>
    </location>
    <ligand>
        <name>sn-glycerol 3-phosphate</name>
        <dbReference type="ChEBI" id="CHEBI:57597"/>
    </ligand>
</feature>
<dbReference type="NCBIfam" id="NF000940">
    <property type="entry name" value="PRK00094.1-2"/>
    <property type="match status" value="1"/>
</dbReference>
<feature type="binding site" evidence="13">
    <location>
        <position position="70"/>
    </location>
    <ligand>
        <name>NADPH</name>
        <dbReference type="ChEBI" id="CHEBI:57783"/>
    </ligand>
</feature>
<dbReference type="UniPathway" id="UPA00940"/>
<dbReference type="PROSITE" id="PS00957">
    <property type="entry name" value="NAD_G3PDH"/>
    <property type="match status" value="1"/>
</dbReference>
<dbReference type="GO" id="GO:0046474">
    <property type="term" value="P:glycerophospholipid biosynthetic process"/>
    <property type="evidence" value="ECO:0007669"/>
    <property type="project" value="TreeGrafter"/>
</dbReference>
<keyword evidence="13" id="KW-0963">Cytoplasm</keyword>
<dbReference type="GO" id="GO:0005975">
    <property type="term" value="P:carbohydrate metabolic process"/>
    <property type="evidence" value="ECO:0007669"/>
    <property type="project" value="InterPro"/>
</dbReference>
<comment type="caution">
    <text evidence="13">Lacks conserved residue(s) required for the propagation of feature annotation.</text>
</comment>
<keyword evidence="7 13" id="KW-0594">Phospholipid biosynthesis</keyword>
<feature type="binding site" evidence="13">
    <location>
        <position position="294"/>
    </location>
    <ligand>
        <name>sn-glycerol 3-phosphate</name>
        <dbReference type="ChEBI" id="CHEBI:57597"/>
    </ligand>
</feature>
<dbReference type="Proteomes" id="UP000009100">
    <property type="component" value="Chromosome 1"/>
</dbReference>
<comment type="catalytic activity">
    <reaction evidence="9">
        <text>sn-glycerol 3-phosphate + NADP(+) = dihydroxyacetone phosphate + NADPH + H(+)</text>
        <dbReference type="Rhea" id="RHEA:11096"/>
        <dbReference type="ChEBI" id="CHEBI:15378"/>
        <dbReference type="ChEBI" id="CHEBI:57597"/>
        <dbReference type="ChEBI" id="CHEBI:57642"/>
        <dbReference type="ChEBI" id="CHEBI:57783"/>
        <dbReference type="ChEBI" id="CHEBI:58349"/>
        <dbReference type="EC" id="1.1.1.94"/>
    </reaction>
    <physiologicalReaction direction="right-to-left" evidence="9">
        <dbReference type="Rhea" id="RHEA:11098"/>
    </physiologicalReaction>
</comment>
<evidence type="ECO:0000256" key="9">
    <source>
        <dbReference type="ARBA" id="ARBA00052716"/>
    </source>
</evidence>
<feature type="binding site" evidence="13">
    <location>
        <position position="293"/>
    </location>
    <ligand>
        <name>NADPH</name>
        <dbReference type="ChEBI" id="CHEBI:57783"/>
    </ligand>
</feature>
<dbReference type="PANTHER" id="PTHR11728:SF1">
    <property type="entry name" value="GLYCEROL-3-PHOSPHATE DEHYDROGENASE [NAD(+)] 2, CHLOROPLASTIC"/>
    <property type="match status" value="1"/>
</dbReference>
<feature type="binding site" evidence="13">
    <location>
        <position position="319"/>
    </location>
    <ligand>
        <name>NADPH</name>
        <dbReference type="ChEBI" id="CHEBI:57783"/>
    </ligand>
</feature>
<evidence type="ECO:0000259" key="18">
    <source>
        <dbReference type="Pfam" id="PF01210"/>
    </source>
</evidence>
<keyword evidence="6 13" id="KW-0443">Lipid metabolism</keyword>
<feature type="binding site" evidence="16">
    <location>
        <begin position="46"/>
        <end position="51"/>
    </location>
    <ligand>
        <name>NAD(+)</name>
        <dbReference type="ChEBI" id="CHEBI:57540"/>
    </ligand>
</feature>
<dbReference type="STRING" id="575788.VS_0205"/>
<dbReference type="FunFam" id="1.10.1040.10:FF:000001">
    <property type="entry name" value="Glycerol-3-phosphate dehydrogenase [NAD(P)+]"/>
    <property type="match status" value="1"/>
</dbReference>
<feature type="binding site" evidence="16">
    <location>
        <position position="293"/>
    </location>
    <ligand>
        <name>NAD(+)</name>
        <dbReference type="ChEBI" id="CHEBI:57540"/>
    </ligand>
</feature>
<keyword evidence="4 13" id="KW-0560">Oxidoreductase</keyword>
<sequence length="370" mass="39712">MKAPLILVDSFSKTLRFPSLFLGGSMTETTHSTNAYGKEIAMAVIGAGSYGTSLAISLARNGANVVLWGHDPVHMARLESERANNEFLPNIDFPESLIIESDLEKAVTASRDLLVVVPSHVFGIVLNSLKPHLTDCSRICWATKGLEPETGRLLKDVAHDVLGDGYSLAVLSGPTFAKELAMGMPTAISVASPDAKFLEQLQEKIHCGKTFRVYANSDFIGMQLGGAVKNVIAIGAGMSDGIGFGANARTALITRGLAEMSRLGAALGAQPETFMGMAGLGDLVLTCTDNQSRNRRFGLALGAGKDVDTAQEEIGQVVEGYRNTKEVWLLSERMGVEMPIVEQIYQVLYQGKDAHLAAQDLLARDKKSER</sequence>
<feature type="active site" description="Proton acceptor" evidence="13 14">
    <location>
        <position position="229"/>
    </location>
</feature>
<evidence type="ECO:0000256" key="12">
    <source>
        <dbReference type="ARBA" id="ARBA00080511"/>
    </source>
</evidence>
<dbReference type="SUPFAM" id="SSF48179">
    <property type="entry name" value="6-phosphogluconate dehydrogenase C-terminal domain-like"/>
    <property type="match status" value="1"/>
</dbReference>
<dbReference type="GO" id="GO:0046167">
    <property type="term" value="P:glycerol-3-phosphate biosynthetic process"/>
    <property type="evidence" value="ECO:0007669"/>
    <property type="project" value="UniProtKB-UniRule"/>
</dbReference>
<dbReference type="PRINTS" id="PR00077">
    <property type="entry name" value="GPDHDRGNASE"/>
</dbReference>
<dbReference type="InterPro" id="IPR013328">
    <property type="entry name" value="6PGD_dom2"/>
</dbReference>
<feature type="binding site" evidence="13">
    <location>
        <position position="177"/>
    </location>
    <ligand>
        <name>NADPH</name>
        <dbReference type="ChEBI" id="CHEBI:57783"/>
    </ligand>
</feature>
<proteinExistence type="inferred from homology"/>